<name>A0AAV5M293_9ROSI</name>
<evidence type="ECO:0000313" key="1">
    <source>
        <dbReference type="EMBL" id="GKV43588.1"/>
    </source>
</evidence>
<sequence length="52" mass="6087">MHVCHYSLDIHSEPRTLLLIQIQKGLVRKSLKEPLLVEEEMGTYSLLSVQFY</sequence>
<gene>
    <name evidence="1" type="ORF">SLEP1_g50861</name>
</gene>
<keyword evidence="2" id="KW-1185">Reference proteome</keyword>
<protein>
    <submittedName>
        <fullName evidence="1">Uncharacterized protein</fullName>
    </submittedName>
</protein>
<dbReference type="EMBL" id="BPVZ01000170">
    <property type="protein sequence ID" value="GKV43588.1"/>
    <property type="molecule type" value="Genomic_DNA"/>
</dbReference>
<dbReference type="AlphaFoldDB" id="A0AAV5M293"/>
<proteinExistence type="predicted"/>
<comment type="caution">
    <text evidence="1">The sequence shown here is derived from an EMBL/GenBank/DDBJ whole genome shotgun (WGS) entry which is preliminary data.</text>
</comment>
<dbReference type="Proteomes" id="UP001054252">
    <property type="component" value="Unassembled WGS sequence"/>
</dbReference>
<reference evidence="1 2" key="1">
    <citation type="journal article" date="2021" name="Commun. Biol.">
        <title>The genome of Shorea leprosula (Dipterocarpaceae) highlights the ecological relevance of drought in aseasonal tropical rainforests.</title>
        <authorList>
            <person name="Ng K.K.S."/>
            <person name="Kobayashi M.J."/>
            <person name="Fawcett J.A."/>
            <person name="Hatakeyama M."/>
            <person name="Paape T."/>
            <person name="Ng C.H."/>
            <person name="Ang C.C."/>
            <person name="Tnah L.H."/>
            <person name="Lee C.T."/>
            <person name="Nishiyama T."/>
            <person name="Sese J."/>
            <person name="O'Brien M.J."/>
            <person name="Copetti D."/>
            <person name="Mohd Noor M.I."/>
            <person name="Ong R.C."/>
            <person name="Putra M."/>
            <person name="Sireger I.Z."/>
            <person name="Indrioko S."/>
            <person name="Kosugi Y."/>
            <person name="Izuno A."/>
            <person name="Isagi Y."/>
            <person name="Lee S.L."/>
            <person name="Shimizu K.K."/>
        </authorList>
    </citation>
    <scope>NUCLEOTIDE SEQUENCE [LARGE SCALE GENOMIC DNA]</scope>
    <source>
        <strain evidence="1">214</strain>
    </source>
</reference>
<organism evidence="1 2">
    <name type="scientific">Rubroshorea leprosula</name>
    <dbReference type="NCBI Taxonomy" id="152421"/>
    <lineage>
        <taxon>Eukaryota</taxon>
        <taxon>Viridiplantae</taxon>
        <taxon>Streptophyta</taxon>
        <taxon>Embryophyta</taxon>
        <taxon>Tracheophyta</taxon>
        <taxon>Spermatophyta</taxon>
        <taxon>Magnoliopsida</taxon>
        <taxon>eudicotyledons</taxon>
        <taxon>Gunneridae</taxon>
        <taxon>Pentapetalae</taxon>
        <taxon>rosids</taxon>
        <taxon>malvids</taxon>
        <taxon>Malvales</taxon>
        <taxon>Dipterocarpaceae</taxon>
        <taxon>Rubroshorea</taxon>
    </lineage>
</organism>
<accession>A0AAV5M293</accession>
<evidence type="ECO:0000313" key="2">
    <source>
        <dbReference type="Proteomes" id="UP001054252"/>
    </source>
</evidence>